<evidence type="ECO:0000313" key="3">
    <source>
        <dbReference type="EMBL" id="VFT98311.1"/>
    </source>
</evidence>
<dbReference type="EMBL" id="VJMH01006991">
    <property type="protein sequence ID" value="KAF0686548.1"/>
    <property type="molecule type" value="Genomic_DNA"/>
</dbReference>
<organism evidence="3 4">
    <name type="scientific">Aphanomyces stellatus</name>
    <dbReference type="NCBI Taxonomy" id="120398"/>
    <lineage>
        <taxon>Eukaryota</taxon>
        <taxon>Sar</taxon>
        <taxon>Stramenopiles</taxon>
        <taxon>Oomycota</taxon>
        <taxon>Saprolegniomycetes</taxon>
        <taxon>Saprolegniales</taxon>
        <taxon>Verrucalvaceae</taxon>
        <taxon>Aphanomyces</taxon>
    </lineage>
</organism>
<evidence type="ECO:0000313" key="2">
    <source>
        <dbReference type="EMBL" id="KAF0686548.1"/>
    </source>
</evidence>
<keyword evidence="4" id="KW-1185">Reference proteome</keyword>
<dbReference type="OrthoDB" id="75233at2759"/>
<evidence type="ECO:0000313" key="4">
    <source>
        <dbReference type="Proteomes" id="UP000332933"/>
    </source>
</evidence>
<proteinExistence type="predicted"/>
<accession>A0A485LI21</accession>
<feature type="region of interest" description="Disordered" evidence="1">
    <location>
        <begin position="520"/>
        <end position="541"/>
    </location>
</feature>
<feature type="region of interest" description="Disordered" evidence="1">
    <location>
        <begin position="230"/>
        <end position="266"/>
    </location>
</feature>
<gene>
    <name evidence="3" type="primary">Aste57867_21642</name>
    <name evidence="2" type="ORF">As57867_021573</name>
    <name evidence="3" type="ORF">ASTE57867_21642</name>
</gene>
<name>A0A485LI21_9STRA</name>
<sequence length="597" mass="64811">MDSDSTPDATTTRSPSSLAVIDGNVVPLADAAPPPLPEYTEPFVGDDAVANFVHELCTGIALQSDAKHTETRVLHHTSRRVVDHLYAALALVCIDRTSSLDEYAAPLQTTTAVAALPNDLSGFQRAIGRAHAFVTQQRHATTILVAQHSPDGVASVPHDAVVAVFQAMPLFLSAAEATFIIEQSHIEHDARLEAAHLAKLTAAAVKAAKKRTPKPRPSSLRDVVVFVAPDETSPTPNDAHAPYELPARPVRPDVSPEKDATTTTSVRGSIVHGRASTRYSVAATIQSHKVATDEVDVHMHVEAPSAPTIDEAAMSNIFSLGTPRQLSPRELARRRDILSYLESQHATAAYEEKMAQRKRAMLERPVLAADAGEVIDVGGRGAVPRGDGEFFDVPTGFAITDATPHDDGKHNHHHPYVHRNKSMRKGQMEKLLGEHVPEPIPDFHLPQIDTNRLEVGVKVVYQPGKEKAGGKRNPSRNSRLKLHNYNAKTPPHPPSSLQLPTAPHTDKHVVLPKLPVSPIKASQVQPPKPTHAPAAPVTLPKATTSPIKPTYVKGSWETQGDATSSPKTHIVYARVRGKQPVRHRFKFSETIFRTLQN</sequence>
<reference evidence="3 4" key="1">
    <citation type="submission" date="2019-03" db="EMBL/GenBank/DDBJ databases">
        <authorList>
            <person name="Gaulin E."/>
            <person name="Dumas B."/>
        </authorList>
    </citation>
    <scope>NUCLEOTIDE SEQUENCE [LARGE SCALE GENOMIC DNA]</scope>
    <source>
        <strain evidence="3">CBS 568.67</strain>
    </source>
</reference>
<dbReference type="Proteomes" id="UP000332933">
    <property type="component" value="Unassembled WGS sequence"/>
</dbReference>
<protein>
    <submittedName>
        <fullName evidence="3">Aste57867_21642 protein</fullName>
    </submittedName>
</protein>
<feature type="compositionally biased region" description="Basic and acidic residues" evidence="1">
    <location>
        <begin position="250"/>
        <end position="260"/>
    </location>
</feature>
<dbReference type="EMBL" id="CAADRA010007017">
    <property type="protein sequence ID" value="VFT98311.1"/>
    <property type="molecule type" value="Genomic_DNA"/>
</dbReference>
<evidence type="ECO:0000256" key="1">
    <source>
        <dbReference type="SAM" id="MobiDB-lite"/>
    </source>
</evidence>
<dbReference type="AlphaFoldDB" id="A0A485LI21"/>
<reference evidence="2" key="2">
    <citation type="submission" date="2019-06" db="EMBL/GenBank/DDBJ databases">
        <title>Genomics analysis of Aphanomyces spp. identifies a new class of oomycete effector associated with host adaptation.</title>
        <authorList>
            <person name="Gaulin E."/>
        </authorList>
    </citation>
    <scope>NUCLEOTIDE SEQUENCE</scope>
    <source>
        <strain evidence="2">CBS 578.67</strain>
    </source>
</reference>